<dbReference type="GO" id="GO:0016020">
    <property type="term" value="C:membrane"/>
    <property type="evidence" value="ECO:0007669"/>
    <property type="project" value="UniProtKB-SubCell"/>
</dbReference>
<comment type="domain">
    <text evidence="7">The DHHC domain is required for palmitoyltransferase activity.</text>
</comment>
<evidence type="ECO:0000256" key="5">
    <source>
        <dbReference type="ARBA" id="ARBA00023136"/>
    </source>
</evidence>
<feature type="transmembrane region" description="Helical" evidence="7">
    <location>
        <begin position="288"/>
        <end position="312"/>
    </location>
</feature>
<feature type="transmembrane region" description="Helical" evidence="7">
    <location>
        <begin position="232"/>
        <end position="251"/>
    </location>
</feature>
<keyword evidence="4 7" id="KW-1133">Transmembrane helix</keyword>
<keyword evidence="10" id="KW-1185">Reference proteome</keyword>
<feature type="domain" description="Palmitoyltransferase DHHC" evidence="8">
    <location>
        <begin position="181"/>
        <end position="326"/>
    </location>
</feature>
<comment type="subcellular location">
    <subcellularLocation>
        <location evidence="1">Membrane</location>
        <topology evidence="1">Multi-pass membrane protein</topology>
    </subcellularLocation>
</comment>
<reference evidence="9" key="2">
    <citation type="submission" date="2022-06" db="UniProtKB">
        <authorList>
            <consortium name="EnsemblMetazoa"/>
        </authorList>
    </citation>
    <scope>IDENTIFICATION</scope>
</reference>
<organism evidence="9 10">
    <name type="scientific">Onchocerca volvulus</name>
    <dbReference type="NCBI Taxonomy" id="6282"/>
    <lineage>
        <taxon>Eukaryota</taxon>
        <taxon>Metazoa</taxon>
        <taxon>Ecdysozoa</taxon>
        <taxon>Nematoda</taxon>
        <taxon>Chromadorea</taxon>
        <taxon>Rhabditida</taxon>
        <taxon>Spirurina</taxon>
        <taxon>Spiruromorpha</taxon>
        <taxon>Filarioidea</taxon>
        <taxon>Onchocercidae</taxon>
        <taxon>Onchocerca</taxon>
    </lineage>
</organism>
<evidence type="ECO:0000256" key="4">
    <source>
        <dbReference type="ARBA" id="ARBA00022989"/>
    </source>
</evidence>
<proteinExistence type="inferred from homology"/>
<accession>A0A8R1TW89</accession>
<comment type="similarity">
    <text evidence="7">Belongs to the DHHC palmitoyltransferase family.</text>
</comment>
<protein>
    <recommendedName>
        <fullName evidence="7">Palmitoyltransferase</fullName>
        <ecNumber evidence="7">2.3.1.225</ecNumber>
    </recommendedName>
</protein>
<evidence type="ECO:0000256" key="6">
    <source>
        <dbReference type="ARBA" id="ARBA00023315"/>
    </source>
</evidence>
<evidence type="ECO:0000313" key="9">
    <source>
        <dbReference type="EnsemblMetazoa" id="OVOC5801.1"/>
    </source>
</evidence>
<dbReference type="OMA" id="VENWRCF"/>
<reference evidence="10" key="1">
    <citation type="submission" date="2013-10" db="EMBL/GenBank/DDBJ databases">
        <title>Genome sequencing of Onchocerca volvulus.</title>
        <authorList>
            <person name="Cotton J."/>
            <person name="Tsai J."/>
            <person name="Stanley E."/>
            <person name="Tracey A."/>
            <person name="Holroyd N."/>
            <person name="Lustigman S."/>
            <person name="Berriman M."/>
        </authorList>
    </citation>
    <scope>NUCLEOTIDE SEQUENCE</scope>
</reference>
<keyword evidence="6 7" id="KW-0012">Acyltransferase</keyword>
<keyword evidence="2 7" id="KW-0808">Transferase</keyword>
<evidence type="ECO:0000256" key="1">
    <source>
        <dbReference type="ARBA" id="ARBA00004141"/>
    </source>
</evidence>
<dbReference type="Proteomes" id="UP000024404">
    <property type="component" value="Unassembled WGS sequence"/>
</dbReference>
<keyword evidence="5 7" id="KW-0472">Membrane</keyword>
<evidence type="ECO:0000256" key="3">
    <source>
        <dbReference type="ARBA" id="ARBA00022692"/>
    </source>
</evidence>
<name>A0A8R1TW89_ONCVO</name>
<dbReference type="Pfam" id="PF01529">
    <property type="entry name" value="DHHC"/>
    <property type="match status" value="1"/>
</dbReference>
<feature type="transmembrane region" description="Helical" evidence="7">
    <location>
        <begin position="116"/>
        <end position="134"/>
    </location>
</feature>
<dbReference type="EC" id="2.3.1.225" evidence="7"/>
<sequence length="419" mass="49165">MDVHRVRTEAKQILWIPMKPSFSDFGNHCLCHQPPLILQQTVRKRKRTKANDIQLVHLTYDKFLLRRSYISNWYMLKFHLWSRRFVTGVSAVPSSISLHYIRFLNAFIRTGLGTGLYCLVHFLLVIIVGCEYLILFPYEQQVRPSFLIPLYYTIGAYLIVCILFHYQKACSVDPGRPEFSDEEPLCISCGYHKPEGAHHCSLCGRCVLYMDHHCVWINQCVGLNNHRYFLQFVIYVWFSQCFILTANYTAFWEHFYSVNRLSAIPYCAQHLSLAPWRGLLCSLMPNLLSSYICFVYGLAALLFIILGMFVAWNMYLISIGETFVDYLAVNANDEKTKNSQKSFKARSGMLLCTFQQHRDYRRKLHRWRPPTDLGFVENWRCFLGLKQGRTFLRHILLPSSHYPIDRRLICKNDVLSFVV</sequence>
<dbReference type="PANTHER" id="PTHR12246">
    <property type="entry name" value="PALMITOYLTRANSFERASE ZDHHC16"/>
    <property type="match status" value="1"/>
</dbReference>
<evidence type="ECO:0000259" key="8">
    <source>
        <dbReference type="Pfam" id="PF01529"/>
    </source>
</evidence>
<dbReference type="EMBL" id="CMVM020000161">
    <property type="status" value="NOT_ANNOTATED_CDS"/>
    <property type="molecule type" value="Genomic_DNA"/>
</dbReference>
<feature type="transmembrane region" description="Helical" evidence="7">
    <location>
        <begin position="146"/>
        <end position="166"/>
    </location>
</feature>
<evidence type="ECO:0000256" key="2">
    <source>
        <dbReference type="ARBA" id="ARBA00022679"/>
    </source>
</evidence>
<evidence type="ECO:0000313" key="10">
    <source>
        <dbReference type="Proteomes" id="UP000024404"/>
    </source>
</evidence>
<comment type="catalytic activity">
    <reaction evidence="7">
        <text>L-cysteinyl-[protein] + hexadecanoyl-CoA = S-hexadecanoyl-L-cysteinyl-[protein] + CoA</text>
        <dbReference type="Rhea" id="RHEA:36683"/>
        <dbReference type="Rhea" id="RHEA-COMP:10131"/>
        <dbReference type="Rhea" id="RHEA-COMP:11032"/>
        <dbReference type="ChEBI" id="CHEBI:29950"/>
        <dbReference type="ChEBI" id="CHEBI:57287"/>
        <dbReference type="ChEBI" id="CHEBI:57379"/>
        <dbReference type="ChEBI" id="CHEBI:74151"/>
        <dbReference type="EC" id="2.3.1.225"/>
    </reaction>
</comment>
<dbReference type="GO" id="GO:0019706">
    <property type="term" value="F:protein-cysteine S-palmitoyltransferase activity"/>
    <property type="evidence" value="ECO:0007669"/>
    <property type="project" value="UniProtKB-EC"/>
</dbReference>
<dbReference type="InterPro" id="IPR001594">
    <property type="entry name" value="Palmitoyltrfase_DHHC"/>
</dbReference>
<dbReference type="InterPro" id="IPR039859">
    <property type="entry name" value="PFA4/ZDH16/20/ERF2-like"/>
</dbReference>
<evidence type="ECO:0000256" key="7">
    <source>
        <dbReference type="RuleBase" id="RU079119"/>
    </source>
</evidence>
<dbReference type="PROSITE" id="PS50216">
    <property type="entry name" value="DHHC"/>
    <property type="match status" value="1"/>
</dbReference>
<dbReference type="AlphaFoldDB" id="A0A8R1TW89"/>
<dbReference type="EnsemblMetazoa" id="OVOC5801.1">
    <property type="protein sequence ID" value="OVOC5801.1"/>
    <property type="gene ID" value="WBGene00242610"/>
</dbReference>
<keyword evidence="3 7" id="KW-0812">Transmembrane</keyword>